<evidence type="ECO:0000256" key="11">
    <source>
        <dbReference type="ARBA" id="ARBA00022989"/>
    </source>
</evidence>
<dbReference type="InterPro" id="IPR013083">
    <property type="entry name" value="Znf_RING/FYVE/PHD"/>
</dbReference>
<dbReference type="Proteomes" id="UP001642487">
    <property type="component" value="Chromosome 10"/>
</dbReference>
<evidence type="ECO:0000256" key="16">
    <source>
        <dbReference type="SAM" id="Phobius"/>
    </source>
</evidence>
<evidence type="ECO:0000256" key="9">
    <source>
        <dbReference type="ARBA" id="ARBA00022786"/>
    </source>
</evidence>
<evidence type="ECO:0000256" key="2">
    <source>
        <dbReference type="ARBA" id="ARBA00004167"/>
    </source>
</evidence>
<feature type="region of interest" description="Disordered" evidence="15">
    <location>
        <begin position="248"/>
        <end position="271"/>
    </location>
</feature>
<dbReference type="SMART" id="SM00184">
    <property type="entry name" value="RING"/>
    <property type="match status" value="1"/>
</dbReference>
<evidence type="ECO:0000256" key="6">
    <source>
        <dbReference type="ARBA" id="ARBA00022692"/>
    </source>
</evidence>
<comment type="similarity">
    <text evidence="13">Belongs to the RING-type zinc finger family. ATL subfamily.</text>
</comment>
<dbReference type="PROSITE" id="PS50089">
    <property type="entry name" value="ZF_RING_2"/>
    <property type="match status" value="1"/>
</dbReference>
<comment type="catalytic activity">
    <reaction evidence="1">
        <text>S-ubiquitinyl-[E2 ubiquitin-conjugating enzyme]-L-cysteine + [acceptor protein]-L-lysine = [E2 ubiquitin-conjugating enzyme]-L-cysteine + N(6)-ubiquitinyl-[acceptor protein]-L-lysine.</text>
        <dbReference type="EC" id="2.3.2.27"/>
    </reaction>
</comment>
<keyword evidence="11 16" id="KW-1133">Transmembrane helix</keyword>
<comment type="pathway">
    <text evidence="3">Protein modification; protein ubiquitination.</text>
</comment>
<dbReference type="Gene3D" id="3.30.40.10">
    <property type="entry name" value="Zinc/RING finger domain, C3HC4 (zinc finger)"/>
    <property type="match status" value="1"/>
</dbReference>
<evidence type="ECO:0000256" key="5">
    <source>
        <dbReference type="ARBA" id="ARBA00022679"/>
    </source>
</evidence>
<evidence type="ECO:0000259" key="17">
    <source>
        <dbReference type="PROSITE" id="PS50089"/>
    </source>
</evidence>
<proteinExistence type="inferred from homology"/>
<evidence type="ECO:0000256" key="1">
    <source>
        <dbReference type="ARBA" id="ARBA00000900"/>
    </source>
</evidence>
<evidence type="ECO:0000313" key="19">
    <source>
        <dbReference type="Proteomes" id="UP001642487"/>
    </source>
</evidence>
<keyword evidence="19" id="KW-1185">Reference proteome</keyword>
<feature type="transmembrane region" description="Helical" evidence="16">
    <location>
        <begin position="53"/>
        <end position="79"/>
    </location>
</feature>
<protein>
    <recommendedName>
        <fullName evidence="4">RING-type E3 ubiquitin transferase</fullName>
        <ecNumber evidence="4">2.3.2.27</ecNumber>
    </recommendedName>
</protein>
<evidence type="ECO:0000256" key="8">
    <source>
        <dbReference type="ARBA" id="ARBA00022771"/>
    </source>
</evidence>
<keyword evidence="10" id="KW-0862">Zinc</keyword>
<evidence type="ECO:0000256" key="14">
    <source>
        <dbReference type="PROSITE-ProRule" id="PRU00175"/>
    </source>
</evidence>
<keyword evidence="5" id="KW-0808">Transferase</keyword>
<dbReference type="Pfam" id="PF13639">
    <property type="entry name" value="zf-RING_2"/>
    <property type="match status" value="1"/>
</dbReference>
<dbReference type="EC" id="2.3.2.27" evidence="4"/>
<dbReference type="EMBL" id="OZ021744">
    <property type="protein sequence ID" value="CAK9311936.1"/>
    <property type="molecule type" value="Genomic_DNA"/>
</dbReference>
<evidence type="ECO:0000256" key="4">
    <source>
        <dbReference type="ARBA" id="ARBA00012483"/>
    </source>
</evidence>
<evidence type="ECO:0000256" key="13">
    <source>
        <dbReference type="ARBA" id="ARBA00024209"/>
    </source>
</evidence>
<feature type="compositionally biased region" description="Low complexity" evidence="15">
    <location>
        <begin position="38"/>
        <end position="47"/>
    </location>
</feature>
<gene>
    <name evidence="18" type="ORF">CITCOLO1_LOCUS3612</name>
</gene>
<dbReference type="InterPro" id="IPR001841">
    <property type="entry name" value="Znf_RING"/>
</dbReference>
<evidence type="ECO:0000313" key="18">
    <source>
        <dbReference type="EMBL" id="CAK9311936.1"/>
    </source>
</evidence>
<feature type="region of interest" description="Disordered" evidence="15">
    <location>
        <begin position="210"/>
        <end position="231"/>
    </location>
</feature>
<organism evidence="18 19">
    <name type="scientific">Citrullus colocynthis</name>
    <name type="common">colocynth</name>
    <dbReference type="NCBI Taxonomy" id="252529"/>
    <lineage>
        <taxon>Eukaryota</taxon>
        <taxon>Viridiplantae</taxon>
        <taxon>Streptophyta</taxon>
        <taxon>Embryophyta</taxon>
        <taxon>Tracheophyta</taxon>
        <taxon>Spermatophyta</taxon>
        <taxon>Magnoliopsida</taxon>
        <taxon>eudicotyledons</taxon>
        <taxon>Gunneridae</taxon>
        <taxon>Pentapetalae</taxon>
        <taxon>rosids</taxon>
        <taxon>fabids</taxon>
        <taxon>Cucurbitales</taxon>
        <taxon>Cucurbitaceae</taxon>
        <taxon>Benincaseae</taxon>
        <taxon>Citrullus</taxon>
    </lineage>
</organism>
<evidence type="ECO:0000256" key="3">
    <source>
        <dbReference type="ARBA" id="ARBA00004906"/>
    </source>
</evidence>
<evidence type="ECO:0000256" key="12">
    <source>
        <dbReference type="ARBA" id="ARBA00023136"/>
    </source>
</evidence>
<feature type="domain" description="RING-type" evidence="17">
    <location>
        <begin position="141"/>
        <end position="183"/>
    </location>
</feature>
<name>A0ABP0XX56_9ROSI</name>
<feature type="compositionally biased region" description="Basic and acidic residues" evidence="15">
    <location>
        <begin position="1"/>
        <end position="12"/>
    </location>
</feature>
<sequence>MSRFSNEMKQKDGYLIYPSPLSPFDGGTDPKSNDSTPSSSSSSSSSFSSISPILLLVIVILAVIFFISGLLHLLVRFLLKRSSSSIYQSNRYPERPGSHTLQRQLQQLFRLHDSGLDQAFIDVLPVFLYKDIMGLKEPFDCAVCLYEFSDQDRLRLLPICSHAFHINCIDTWLLSNSTCPLCRATLLGSTFPSENPNPNEILGQENSCHRQPENAVSGDHQKQATTLEESTGEMRVLSVRLGKFKRINSEEDDDEEQIEEKGESSSQNNLNARRCYSMGTYQYVVGDSDLQVMKEKLNPENLRGNGEIEGKKISGRSKGESFSVSKIWQWSTKSGLPIPSSSNNQWKPELV</sequence>
<feature type="region of interest" description="Disordered" evidence="15">
    <location>
        <begin position="297"/>
        <end position="322"/>
    </location>
</feature>
<dbReference type="CDD" id="cd16461">
    <property type="entry name" value="RING-H2_EL5-like"/>
    <property type="match status" value="1"/>
</dbReference>
<evidence type="ECO:0000256" key="15">
    <source>
        <dbReference type="SAM" id="MobiDB-lite"/>
    </source>
</evidence>
<dbReference type="PANTHER" id="PTHR45768">
    <property type="entry name" value="E3 UBIQUITIN-PROTEIN LIGASE RNF13-LIKE"/>
    <property type="match status" value="1"/>
</dbReference>
<keyword evidence="6 16" id="KW-0812">Transmembrane</keyword>
<dbReference type="SUPFAM" id="SSF57850">
    <property type="entry name" value="RING/U-box"/>
    <property type="match status" value="1"/>
</dbReference>
<keyword evidence="9" id="KW-0833">Ubl conjugation pathway</keyword>
<keyword evidence="12 16" id="KW-0472">Membrane</keyword>
<keyword evidence="8 14" id="KW-0863">Zinc-finger</keyword>
<reference evidence="18 19" key="1">
    <citation type="submission" date="2024-03" db="EMBL/GenBank/DDBJ databases">
        <authorList>
            <person name="Gkanogiannis A."/>
            <person name="Becerra Lopez-Lavalle L."/>
        </authorList>
    </citation>
    <scope>NUCLEOTIDE SEQUENCE [LARGE SCALE GENOMIC DNA]</scope>
</reference>
<comment type="subcellular location">
    <subcellularLocation>
        <location evidence="2">Membrane</location>
        <topology evidence="2">Single-pass membrane protein</topology>
    </subcellularLocation>
</comment>
<dbReference type="PANTHER" id="PTHR45768:SF32">
    <property type="entry name" value="RING-TYPE DOMAIN-CONTAINING PROTEIN"/>
    <property type="match status" value="1"/>
</dbReference>
<evidence type="ECO:0000256" key="7">
    <source>
        <dbReference type="ARBA" id="ARBA00022723"/>
    </source>
</evidence>
<keyword evidence="7" id="KW-0479">Metal-binding</keyword>
<accession>A0ABP0XX56</accession>
<feature type="region of interest" description="Disordered" evidence="15">
    <location>
        <begin position="1"/>
        <end position="47"/>
    </location>
</feature>
<evidence type="ECO:0000256" key="10">
    <source>
        <dbReference type="ARBA" id="ARBA00022833"/>
    </source>
</evidence>